<dbReference type="EMBL" id="CAJNOT010001816">
    <property type="protein sequence ID" value="CAF1252481.1"/>
    <property type="molecule type" value="Genomic_DNA"/>
</dbReference>
<sequence length="109" mass="12719">IRSYSENCFGKRKYNRDRLITSQQWVFGGIDLTTRKCILVLVDQRDATTLIPIIEEFILSDNRNSITAYFQLSNNTDYTHLTVNHSLRFVDPTAGVHTQNIENTWMHVK</sequence>
<organism evidence="1 2">
    <name type="scientific">Rotaria sordida</name>
    <dbReference type="NCBI Taxonomy" id="392033"/>
    <lineage>
        <taxon>Eukaryota</taxon>
        <taxon>Metazoa</taxon>
        <taxon>Spiralia</taxon>
        <taxon>Gnathifera</taxon>
        <taxon>Rotifera</taxon>
        <taxon>Eurotatoria</taxon>
        <taxon>Bdelloidea</taxon>
        <taxon>Philodinida</taxon>
        <taxon>Philodinidae</taxon>
        <taxon>Rotaria</taxon>
    </lineage>
</organism>
<evidence type="ECO:0000313" key="2">
    <source>
        <dbReference type="Proteomes" id="UP000663864"/>
    </source>
</evidence>
<feature type="non-terminal residue" evidence="1">
    <location>
        <position position="1"/>
    </location>
</feature>
<dbReference type="PANTHER" id="PTHR47163:SF2">
    <property type="entry name" value="SI:DKEY-17M8.2"/>
    <property type="match status" value="1"/>
</dbReference>
<protein>
    <recommendedName>
        <fullName evidence="3">Transposase</fullName>
    </recommendedName>
</protein>
<dbReference type="AlphaFoldDB" id="A0A815A041"/>
<comment type="caution">
    <text evidence="1">The sequence shown here is derived from an EMBL/GenBank/DDBJ whole genome shotgun (WGS) entry which is preliminary data.</text>
</comment>
<dbReference type="Proteomes" id="UP000663864">
    <property type="component" value="Unassembled WGS sequence"/>
</dbReference>
<reference evidence="1" key="1">
    <citation type="submission" date="2021-02" db="EMBL/GenBank/DDBJ databases">
        <authorList>
            <person name="Nowell W R."/>
        </authorList>
    </citation>
    <scope>NUCLEOTIDE SEQUENCE</scope>
</reference>
<evidence type="ECO:0000313" key="1">
    <source>
        <dbReference type="EMBL" id="CAF1252481.1"/>
    </source>
</evidence>
<name>A0A815A041_9BILA</name>
<evidence type="ECO:0008006" key="3">
    <source>
        <dbReference type="Google" id="ProtNLM"/>
    </source>
</evidence>
<proteinExistence type="predicted"/>
<accession>A0A815A041</accession>
<gene>
    <name evidence="1" type="ORF">ZHD862_LOCUS25465</name>
</gene>
<dbReference type="InterPro" id="IPR053164">
    <property type="entry name" value="IS1016-like_transposase"/>
</dbReference>
<dbReference type="PANTHER" id="PTHR47163">
    <property type="entry name" value="DDE_TNP_IS1595 DOMAIN-CONTAINING PROTEIN"/>
    <property type="match status" value="1"/>
</dbReference>